<organism evidence="1 2">
    <name type="scientific">Zhenpiania hominis</name>
    <dbReference type="NCBI Taxonomy" id="2763644"/>
    <lineage>
        <taxon>Bacteria</taxon>
        <taxon>Bacillati</taxon>
        <taxon>Bacillota</taxon>
        <taxon>Clostridia</taxon>
        <taxon>Peptostreptococcales</taxon>
        <taxon>Anaerovoracaceae</taxon>
        <taxon>Zhenpiania</taxon>
    </lineage>
</organism>
<dbReference type="RefSeq" id="WP_187303779.1">
    <property type="nucleotide sequence ID" value="NZ_CBCTON010000003.1"/>
</dbReference>
<accession>A0A923SRH8</accession>
<evidence type="ECO:0000313" key="2">
    <source>
        <dbReference type="Proteomes" id="UP000602647"/>
    </source>
</evidence>
<keyword evidence="2" id="KW-1185">Reference proteome</keyword>
<sequence>MNGKIRHIYPGGNTPEGFFSYYSYIMGQQEANRIICLKGGPGVGKSTFMRKIGEHFVEKGEDVDFLWCSSDPGSLDGIVLKKRRIAMIDATSPHIVDPVNPGAVDSIVHLGEFWNGEALKKCKSHVLESNEKIKRWFEYAYHYLAAAGNLYDALADIYEDALEDGELYKKAAEIIGEEMGHKEIALNPGCIKKQFASAITPAGVQHHLESLIDGYRRIYMITAPVGMSNARLLNLIAESALYRGMDIEAYYCPMKPETKLEHLLVPQIETAFVSLNSYHDLDPWERPEEVKLIDVNDMMDWSRTEEAGALAADCERRMEELLNEGVRCIIRAKKEHDRLESYYIPNMDFKKIDGLRDEIIGKIERNVL</sequence>
<reference evidence="1" key="1">
    <citation type="submission" date="2020-08" db="EMBL/GenBank/DDBJ databases">
        <title>Genome public.</title>
        <authorList>
            <person name="Liu C."/>
            <person name="Sun Q."/>
        </authorList>
    </citation>
    <scope>NUCLEOTIDE SEQUENCE</scope>
    <source>
        <strain evidence="1">BX12</strain>
    </source>
</reference>
<comment type="caution">
    <text evidence="1">The sequence shown here is derived from an EMBL/GenBank/DDBJ whole genome shotgun (WGS) entry which is preliminary data.</text>
</comment>
<gene>
    <name evidence="1" type="ORF">H9L42_12705</name>
</gene>
<name>A0A923SRH8_9FIRM</name>
<dbReference type="InterPro" id="IPR027417">
    <property type="entry name" value="P-loop_NTPase"/>
</dbReference>
<dbReference type="AlphaFoldDB" id="A0A923SRH8"/>
<dbReference type="Proteomes" id="UP000602647">
    <property type="component" value="Unassembled WGS sequence"/>
</dbReference>
<proteinExistence type="predicted"/>
<dbReference type="SUPFAM" id="SSF52540">
    <property type="entry name" value="P-loop containing nucleoside triphosphate hydrolases"/>
    <property type="match status" value="1"/>
</dbReference>
<evidence type="ECO:0000313" key="1">
    <source>
        <dbReference type="EMBL" id="MBC6680681.1"/>
    </source>
</evidence>
<protein>
    <submittedName>
        <fullName evidence="1">ATPase</fullName>
    </submittedName>
</protein>
<dbReference type="EMBL" id="JACRYT010000017">
    <property type="protein sequence ID" value="MBC6680681.1"/>
    <property type="molecule type" value="Genomic_DNA"/>
</dbReference>